<feature type="compositionally biased region" description="Low complexity" evidence="1">
    <location>
        <begin position="60"/>
        <end position="72"/>
    </location>
</feature>
<dbReference type="GO" id="GO:0031624">
    <property type="term" value="F:ubiquitin conjugating enzyme binding"/>
    <property type="evidence" value="ECO:0007669"/>
    <property type="project" value="TreeGrafter"/>
</dbReference>
<evidence type="ECO:0000259" key="2">
    <source>
        <dbReference type="PROSITE" id="PS51140"/>
    </source>
</evidence>
<dbReference type="GO" id="GO:0043130">
    <property type="term" value="F:ubiquitin binding"/>
    <property type="evidence" value="ECO:0007669"/>
    <property type="project" value="InterPro"/>
</dbReference>
<protein>
    <recommendedName>
        <fullName evidence="2">CUE domain-containing protein</fullName>
    </recommendedName>
</protein>
<feature type="compositionally biased region" description="Basic and acidic residues" evidence="1">
    <location>
        <begin position="190"/>
        <end position="207"/>
    </location>
</feature>
<dbReference type="GO" id="GO:0006511">
    <property type="term" value="P:ubiquitin-dependent protein catabolic process"/>
    <property type="evidence" value="ECO:0007669"/>
    <property type="project" value="TreeGrafter"/>
</dbReference>
<dbReference type="Gene3D" id="1.10.8.10">
    <property type="entry name" value="DNA helicase RuvA subunit, C-terminal domain"/>
    <property type="match status" value="1"/>
</dbReference>
<feature type="compositionally biased region" description="Polar residues" evidence="1">
    <location>
        <begin position="125"/>
        <end position="134"/>
    </location>
</feature>
<dbReference type="SMART" id="SM00546">
    <property type="entry name" value="CUE"/>
    <property type="match status" value="1"/>
</dbReference>
<evidence type="ECO:0000256" key="1">
    <source>
        <dbReference type="SAM" id="MobiDB-lite"/>
    </source>
</evidence>
<feature type="region of interest" description="Disordered" evidence="1">
    <location>
        <begin position="125"/>
        <end position="151"/>
    </location>
</feature>
<feature type="region of interest" description="Disordered" evidence="1">
    <location>
        <begin position="164"/>
        <end position="210"/>
    </location>
</feature>
<dbReference type="AlphaFoldDB" id="A0A4T0IQE0"/>
<feature type="compositionally biased region" description="Polar residues" evidence="1">
    <location>
        <begin position="18"/>
        <end position="28"/>
    </location>
</feature>
<sequence length="334" mass="38471">MSDFQEPSDAQPHAEPQAQPTRNAQETGEVNVPVQPALPTTHQEREPEREQPEQKEQTEQPEQFQQSGQPEQPHSPHPAHSDKATQEKVNAMSIMFPSIDKEIIISVLESSSSQERAVEKLLQMSDPTHSTHITHTAPKPARPVSQMRQMDDDEALARRLQAMDFERNGRASSTPYDDLAYEPRKPRRRNEREYEEEHQKQHEKADSLEPGFNFSDIASAFSELAWTSKKHLNDFWSSMTNYGEQEEGQPKPTPIKLEDPYAHHYDPAIHRRAKENNRQSMSVNSNGNGKSADFTNLGFLPRREIDLSQHKRNNSTPHEEEEDEYTHNPFNERK</sequence>
<evidence type="ECO:0000313" key="3">
    <source>
        <dbReference type="EMBL" id="TIB32098.1"/>
    </source>
</evidence>
<gene>
    <name evidence="3" type="ORF">E3P86_03207</name>
</gene>
<dbReference type="Pfam" id="PF02845">
    <property type="entry name" value="CUE"/>
    <property type="match status" value="1"/>
</dbReference>
<organism evidence="3 4">
    <name type="scientific">Wallemia ichthyophaga</name>
    <dbReference type="NCBI Taxonomy" id="245174"/>
    <lineage>
        <taxon>Eukaryota</taxon>
        <taxon>Fungi</taxon>
        <taxon>Dikarya</taxon>
        <taxon>Basidiomycota</taxon>
        <taxon>Wallemiomycotina</taxon>
        <taxon>Wallemiomycetes</taxon>
        <taxon>Wallemiales</taxon>
        <taxon>Wallemiaceae</taxon>
        <taxon>Wallemia</taxon>
    </lineage>
</organism>
<feature type="compositionally biased region" description="Basic and acidic residues" evidence="1">
    <location>
        <begin position="42"/>
        <end position="58"/>
    </location>
</feature>
<dbReference type="PROSITE" id="PS51140">
    <property type="entry name" value="CUE"/>
    <property type="match status" value="1"/>
</dbReference>
<feature type="compositionally biased region" description="Polar residues" evidence="1">
    <location>
        <begin position="278"/>
        <end position="289"/>
    </location>
</feature>
<name>A0A4T0IQE0_WALIC</name>
<reference evidence="3 4" key="1">
    <citation type="submission" date="2019-03" db="EMBL/GenBank/DDBJ databases">
        <title>Sequencing 23 genomes of Wallemia ichthyophaga.</title>
        <authorList>
            <person name="Gostincar C."/>
        </authorList>
    </citation>
    <scope>NUCLEOTIDE SEQUENCE [LARGE SCALE GENOMIC DNA]</scope>
    <source>
        <strain evidence="3 4">EXF-6200</strain>
    </source>
</reference>
<dbReference type="Proteomes" id="UP000310689">
    <property type="component" value="Unassembled WGS sequence"/>
</dbReference>
<dbReference type="InterPro" id="IPR009060">
    <property type="entry name" value="UBA-like_sf"/>
</dbReference>
<dbReference type="PANTHER" id="PTHR16461:SF5">
    <property type="entry name" value="TOLL-INTERACTING PROTEIN"/>
    <property type="match status" value="1"/>
</dbReference>
<feature type="region of interest" description="Disordered" evidence="1">
    <location>
        <begin position="269"/>
        <end position="334"/>
    </location>
</feature>
<dbReference type="SUPFAM" id="SSF46934">
    <property type="entry name" value="UBA-like"/>
    <property type="match status" value="1"/>
</dbReference>
<feature type="region of interest" description="Disordered" evidence="1">
    <location>
        <begin position="1"/>
        <end position="93"/>
    </location>
</feature>
<evidence type="ECO:0000313" key="4">
    <source>
        <dbReference type="Proteomes" id="UP000310689"/>
    </source>
</evidence>
<comment type="caution">
    <text evidence="3">The sequence shown here is derived from an EMBL/GenBank/DDBJ whole genome shotgun (WGS) entry which is preliminary data.</text>
</comment>
<accession>A0A4T0IQE0</accession>
<dbReference type="EMBL" id="SPOI01000213">
    <property type="protein sequence ID" value="TIB32098.1"/>
    <property type="molecule type" value="Genomic_DNA"/>
</dbReference>
<proteinExistence type="predicted"/>
<dbReference type="GO" id="GO:0005737">
    <property type="term" value="C:cytoplasm"/>
    <property type="evidence" value="ECO:0007669"/>
    <property type="project" value="TreeGrafter"/>
</dbReference>
<feature type="domain" description="CUE" evidence="2">
    <location>
        <begin position="84"/>
        <end position="126"/>
    </location>
</feature>
<dbReference type="InterPro" id="IPR003892">
    <property type="entry name" value="CUE"/>
</dbReference>
<dbReference type="PANTHER" id="PTHR16461">
    <property type="entry name" value="TOLL-INTERACTING PROTEIN"/>
    <property type="match status" value="1"/>
</dbReference>